<dbReference type="SMART" id="SM00487">
    <property type="entry name" value="DEXDc"/>
    <property type="match status" value="1"/>
</dbReference>
<dbReference type="GO" id="GO:0016787">
    <property type="term" value="F:hydrolase activity"/>
    <property type="evidence" value="ECO:0007669"/>
    <property type="project" value="InterPro"/>
</dbReference>
<comment type="caution">
    <text evidence="2">The sequence shown here is derived from an EMBL/GenBank/DDBJ whole genome shotgun (WGS) entry which is preliminary data.</text>
</comment>
<dbReference type="GO" id="GO:0005829">
    <property type="term" value="C:cytosol"/>
    <property type="evidence" value="ECO:0007669"/>
    <property type="project" value="TreeGrafter"/>
</dbReference>
<dbReference type="Proteomes" id="UP000326380">
    <property type="component" value="Unassembled WGS sequence"/>
</dbReference>
<keyword evidence="2" id="KW-0347">Helicase</keyword>
<evidence type="ECO:0000259" key="1">
    <source>
        <dbReference type="PROSITE" id="PS51192"/>
    </source>
</evidence>
<keyword evidence="2" id="KW-0378">Hydrolase</keyword>
<keyword evidence="2" id="KW-0067">ATP-binding</keyword>
<gene>
    <name evidence="2" type="ORF">F0P96_20755</name>
</gene>
<organism evidence="2 3">
    <name type="scientific">Hymenobacter busanensis</name>
    <dbReference type="NCBI Taxonomy" id="2607656"/>
    <lineage>
        <taxon>Bacteria</taxon>
        <taxon>Pseudomonadati</taxon>
        <taxon>Bacteroidota</taxon>
        <taxon>Cytophagia</taxon>
        <taxon>Cytophagales</taxon>
        <taxon>Hymenobacteraceae</taxon>
        <taxon>Hymenobacter</taxon>
    </lineage>
</organism>
<keyword evidence="3" id="KW-1185">Reference proteome</keyword>
<sequence>MKLTLPDWRNNWFVLPKSKNTITQLVVKGRTLKDLTASTHLTGLRVASTGFNAYLTAAETDVPADEPNVLQTKKKPTPDAFTQDALLFKKWLKAEQPIAASPEEIAASWRGKFHFIEEDQDAKINGLRQPQLGAIYSILGHLKLPTSAGIVVLPTGTGKTETMLATLVANQCRKVLVVVPSDALRTQIAEKFITLGLLKEFGILDDSALYPAVGAFRQSFSETSDFRRFVAQSNVVVATMAILQTLATEELEHLSAECSHVFIDEAHHVRAKSWNYVKEHFDAKKIIQFTATPFRNDGQRLEGSILFNFPLSEAQKQGYYKNIEFLPVSVAKPEEADKIIADTAIARLRKDLAVPHNHILMARCATKERAEKVFQLYAQETDLQPVILYSGMPKGKENYQKIVAKQARIIVCVDMLGEGFDLPELKIAAFHDIRKSLPITLQLAGRFTRTKYDEQLGDACFIANIADPDVSDELDELYARDANWSMLLANMSEGKVAEEVDFKKLLAGFPKLAESKLPLNNIQVKLSTVVYKNKTDTWSPGNFKKGLPDFEKAFYKFDDLNREDNMLIVITATQEGVDWLDSKEVYQLTWRIILVYWETKNNLLFIHSSDNSSLYEDLAKAIIGDNAQLIKGVDVFKTFDGMHRITLQNVGLRNRLGKDIRFRMMVGRDLEEAISIIEKQKGEKAFVMGAGYEVGKKVNLGASYKGRIWTKRENDLSVFKKWCVKIGNKLLDPSIDPNQFLKETLVPMLIKRFPALDPVWIDWHEDLYNEGELYFKFELGTEKADLSCLSIDLTGIFNATSINFAVASDTQQAEFELKIIEAGDSSDKYPDYEISQVAGPTVSVSYGRRKLAGAAFFQAFPPAIWFVDGSSVSGNDYVPLKQTIGLFPQADIEVWDWTGVDLSAESQGVLPVTDSIQYHVIKELNKRDYDIIFDDDGSGEAADVVALKVLTDKIRVELYHLKYAKKAKVGNSVGNLYEVCGQAQRSMHWKHKPGDALMMHLLRREPKRKKGVTRSRFEKGTEIELEALKKLAKRRLPLEFEMIIVQPSLTKSKVGDEILKLLGVTQNFVRDLAGVSLRVIGSA</sequence>
<dbReference type="InterPro" id="IPR027417">
    <property type="entry name" value="P-loop_NTPase"/>
</dbReference>
<evidence type="ECO:0000313" key="2">
    <source>
        <dbReference type="EMBL" id="KAA9325130.1"/>
    </source>
</evidence>
<proteinExistence type="predicted"/>
<accession>A0AA88FID4</accession>
<keyword evidence="2" id="KW-0547">Nucleotide-binding</keyword>
<dbReference type="InterPro" id="IPR006935">
    <property type="entry name" value="Helicase/UvrB_N"/>
</dbReference>
<dbReference type="Pfam" id="PF04851">
    <property type="entry name" value="ResIII"/>
    <property type="match status" value="1"/>
</dbReference>
<dbReference type="CDD" id="cd17926">
    <property type="entry name" value="DEXHc_RE"/>
    <property type="match status" value="1"/>
</dbReference>
<dbReference type="Pfam" id="PF00271">
    <property type="entry name" value="Helicase_C"/>
    <property type="match status" value="1"/>
</dbReference>
<dbReference type="InterPro" id="IPR001650">
    <property type="entry name" value="Helicase_C-like"/>
</dbReference>
<dbReference type="PANTHER" id="PTHR47396:SF1">
    <property type="entry name" value="ATP-DEPENDENT HELICASE IRC3-RELATED"/>
    <property type="match status" value="1"/>
</dbReference>
<dbReference type="CDD" id="cd18785">
    <property type="entry name" value="SF2_C"/>
    <property type="match status" value="1"/>
</dbReference>
<dbReference type="InterPro" id="IPR014001">
    <property type="entry name" value="Helicase_ATP-bd"/>
</dbReference>
<dbReference type="GO" id="GO:0004386">
    <property type="term" value="F:helicase activity"/>
    <property type="evidence" value="ECO:0007669"/>
    <property type="project" value="UniProtKB-KW"/>
</dbReference>
<dbReference type="AlphaFoldDB" id="A0AA88FID4"/>
<reference evidence="2 3" key="1">
    <citation type="submission" date="2019-09" db="EMBL/GenBank/DDBJ databases">
        <title>Genome sequence of Hymenobacter sp. M3.</title>
        <authorList>
            <person name="Srinivasan S."/>
        </authorList>
    </citation>
    <scope>NUCLEOTIDE SEQUENCE [LARGE SCALE GENOMIC DNA]</scope>
    <source>
        <strain evidence="2 3">M3</strain>
    </source>
</reference>
<dbReference type="PROSITE" id="PS51192">
    <property type="entry name" value="HELICASE_ATP_BIND_1"/>
    <property type="match status" value="1"/>
</dbReference>
<dbReference type="InterPro" id="IPR050742">
    <property type="entry name" value="Helicase_Restrict-Modif_Enz"/>
</dbReference>
<evidence type="ECO:0000313" key="3">
    <source>
        <dbReference type="Proteomes" id="UP000326380"/>
    </source>
</evidence>
<dbReference type="EMBL" id="VTWU01000011">
    <property type="protein sequence ID" value="KAA9325130.1"/>
    <property type="molecule type" value="Genomic_DNA"/>
</dbReference>
<dbReference type="SUPFAM" id="SSF52540">
    <property type="entry name" value="P-loop containing nucleoside triphosphate hydrolases"/>
    <property type="match status" value="1"/>
</dbReference>
<dbReference type="RefSeq" id="WP_151080921.1">
    <property type="nucleotide sequence ID" value="NZ_VTWU01000011.1"/>
</dbReference>
<dbReference type="Gene3D" id="3.40.50.300">
    <property type="entry name" value="P-loop containing nucleotide triphosphate hydrolases"/>
    <property type="match status" value="2"/>
</dbReference>
<dbReference type="PANTHER" id="PTHR47396">
    <property type="entry name" value="TYPE I RESTRICTION ENZYME ECOKI R PROTEIN"/>
    <property type="match status" value="1"/>
</dbReference>
<dbReference type="GO" id="GO:0005524">
    <property type="term" value="F:ATP binding"/>
    <property type="evidence" value="ECO:0007669"/>
    <property type="project" value="InterPro"/>
</dbReference>
<name>A0AA88FID4_9BACT</name>
<dbReference type="GO" id="GO:0003677">
    <property type="term" value="F:DNA binding"/>
    <property type="evidence" value="ECO:0007669"/>
    <property type="project" value="InterPro"/>
</dbReference>
<feature type="domain" description="Helicase ATP-binding" evidence="1">
    <location>
        <begin position="140"/>
        <end position="311"/>
    </location>
</feature>
<protein>
    <submittedName>
        <fullName evidence="2">DEAD/DEAH box helicase</fullName>
    </submittedName>
</protein>